<protein>
    <submittedName>
        <fullName evidence="1">Bestrophin homolog</fullName>
    </submittedName>
</protein>
<reference evidence="1" key="1">
    <citation type="submission" date="2019-11" db="UniProtKB">
        <authorList>
            <consortium name="WormBaseParasite"/>
        </authorList>
    </citation>
    <scope>IDENTIFICATION</scope>
</reference>
<accession>A0A5K3EU18</accession>
<organism evidence="1">
    <name type="scientific">Mesocestoides corti</name>
    <name type="common">Flatworm</name>
    <dbReference type="NCBI Taxonomy" id="53468"/>
    <lineage>
        <taxon>Eukaryota</taxon>
        <taxon>Metazoa</taxon>
        <taxon>Spiralia</taxon>
        <taxon>Lophotrochozoa</taxon>
        <taxon>Platyhelminthes</taxon>
        <taxon>Cestoda</taxon>
        <taxon>Eucestoda</taxon>
        <taxon>Cyclophyllidea</taxon>
        <taxon>Mesocestoididae</taxon>
        <taxon>Mesocestoides</taxon>
    </lineage>
</organism>
<dbReference type="AlphaFoldDB" id="A0A5K3EU18"/>
<evidence type="ECO:0000313" key="1">
    <source>
        <dbReference type="WBParaSite" id="MCU_002719-RA"/>
    </source>
</evidence>
<proteinExistence type="predicted"/>
<dbReference type="WBParaSite" id="MCU_002719-RA">
    <property type="protein sequence ID" value="MCU_002719-RA"/>
    <property type="gene ID" value="MCU_002719"/>
</dbReference>
<sequence>MSAKGIGLILRMAILWIFLDIYDSIFQRCLAQPWFNVHVIQEYLDLTEPARIVEGPQDTKSIHG</sequence>
<name>A0A5K3EU18_MESCO</name>